<dbReference type="HOGENOM" id="CLU_018297_3_0_11"/>
<dbReference type="InterPro" id="IPR004604">
    <property type="entry name" value="DNA_recomb/repair_RecN"/>
</dbReference>
<dbReference type="SUPFAM" id="SSF52540">
    <property type="entry name" value="P-loop containing nucleoside triphosphate hydrolases"/>
    <property type="match status" value="2"/>
</dbReference>
<keyword evidence="4" id="KW-0547">Nucleotide-binding</keyword>
<feature type="coiled-coil region" evidence="10">
    <location>
        <begin position="318"/>
        <end position="352"/>
    </location>
</feature>
<proteinExistence type="inferred from homology"/>
<dbReference type="PIRSF" id="PIRSF003128">
    <property type="entry name" value="RecN"/>
    <property type="match status" value="1"/>
</dbReference>
<dbReference type="AlphaFoldDB" id="C7N6G6"/>
<dbReference type="InterPro" id="IPR003395">
    <property type="entry name" value="RecF/RecN/SMC_N"/>
</dbReference>
<dbReference type="NCBIfam" id="TIGR00634">
    <property type="entry name" value="recN"/>
    <property type="match status" value="1"/>
</dbReference>
<accession>C7N6G6</accession>
<dbReference type="GO" id="GO:0005524">
    <property type="term" value="F:ATP binding"/>
    <property type="evidence" value="ECO:0007669"/>
    <property type="project" value="UniProtKB-KW"/>
</dbReference>
<evidence type="ECO:0000256" key="2">
    <source>
        <dbReference type="ARBA" id="ARBA00009441"/>
    </source>
</evidence>
<dbReference type="GO" id="GO:0006281">
    <property type="term" value="P:DNA repair"/>
    <property type="evidence" value="ECO:0007669"/>
    <property type="project" value="UniProtKB-KW"/>
</dbReference>
<evidence type="ECO:0000256" key="8">
    <source>
        <dbReference type="ARBA" id="ARBA00033408"/>
    </source>
</evidence>
<dbReference type="CDD" id="cd03241">
    <property type="entry name" value="ABC_RecN"/>
    <property type="match status" value="1"/>
</dbReference>
<protein>
    <recommendedName>
        <fullName evidence="3 9">DNA repair protein RecN</fullName>
    </recommendedName>
    <alternativeName>
        <fullName evidence="8 9">Recombination protein N</fullName>
    </alternativeName>
</protein>
<dbReference type="Gene3D" id="3.40.50.300">
    <property type="entry name" value="P-loop containing nucleotide triphosphate hydrolases"/>
    <property type="match status" value="2"/>
</dbReference>
<dbReference type="GO" id="GO:0043590">
    <property type="term" value="C:bacterial nucleoid"/>
    <property type="evidence" value="ECO:0007669"/>
    <property type="project" value="TreeGrafter"/>
</dbReference>
<evidence type="ECO:0000256" key="7">
    <source>
        <dbReference type="ARBA" id="ARBA00023204"/>
    </source>
</evidence>
<keyword evidence="13" id="KW-1185">Reference proteome</keyword>
<dbReference type="InterPro" id="IPR027417">
    <property type="entry name" value="P-loop_NTPase"/>
</dbReference>
<dbReference type="eggNOG" id="COG0497">
    <property type="taxonomic scope" value="Bacteria"/>
</dbReference>
<organism evidence="12 13">
    <name type="scientific">Slackia heliotrinireducens (strain ATCC 29202 / DSM 20476 / NCTC 11029 / RHS 1)</name>
    <name type="common">Peptococcus heliotrinreducens</name>
    <dbReference type="NCBI Taxonomy" id="471855"/>
    <lineage>
        <taxon>Bacteria</taxon>
        <taxon>Bacillati</taxon>
        <taxon>Actinomycetota</taxon>
        <taxon>Coriobacteriia</taxon>
        <taxon>Eggerthellales</taxon>
        <taxon>Eggerthellaceae</taxon>
        <taxon>Slackia</taxon>
    </lineage>
</organism>
<evidence type="ECO:0000313" key="12">
    <source>
        <dbReference type="EMBL" id="ACV22501.1"/>
    </source>
</evidence>
<dbReference type="GO" id="GO:0009432">
    <property type="term" value="P:SOS response"/>
    <property type="evidence" value="ECO:0007669"/>
    <property type="project" value="TreeGrafter"/>
</dbReference>
<comment type="similarity">
    <text evidence="2 9">Belongs to the RecN family.</text>
</comment>
<dbReference type="RefSeq" id="WP_012798603.1">
    <property type="nucleotide sequence ID" value="NC_013165.1"/>
</dbReference>
<feature type="domain" description="RecF/RecN/SMC N-terminal" evidence="11">
    <location>
        <begin position="2"/>
        <end position="493"/>
    </location>
</feature>
<keyword evidence="10" id="KW-0175">Coiled coil</keyword>
<reference evidence="12 13" key="1">
    <citation type="journal article" date="2009" name="Stand. Genomic Sci.">
        <title>Complete genome sequence of Slackia heliotrinireducens type strain (RHS 1).</title>
        <authorList>
            <person name="Pukall R."/>
            <person name="Lapidus A."/>
            <person name="Nolan M."/>
            <person name="Copeland A."/>
            <person name="Glavina Del Rio T."/>
            <person name="Lucas S."/>
            <person name="Chen F."/>
            <person name="Tice H."/>
            <person name="Cheng J.F."/>
            <person name="Chertkov O."/>
            <person name="Bruce D."/>
            <person name="Goodwin L."/>
            <person name="Kuske C."/>
            <person name="Brettin T."/>
            <person name="Detter J.C."/>
            <person name="Han C."/>
            <person name="Pitluck S."/>
            <person name="Pati A."/>
            <person name="Mavrommatis K."/>
            <person name="Ivanova N."/>
            <person name="Ovchinnikova G."/>
            <person name="Chen A."/>
            <person name="Palaniappan K."/>
            <person name="Schneider S."/>
            <person name="Rohde M."/>
            <person name="Chain P."/>
            <person name="D'haeseleer P."/>
            <person name="Goker M."/>
            <person name="Bristow J."/>
            <person name="Eisen J.A."/>
            <person name="Markowitz V."/>
            <person name="Kyrpides N.C."/>
            <person name="Klenk H.P."/>
            <person name="Hugenholtz P."/>
        </authorList>
    </citation>
    <scope>NUCLEOTIDE SEQUENCE [LARGE SCALE GENOMIC DNA]</scope>
    <source>
        <strain evidence="13">ATCC 29202 / DSM 20476 / NCTC 11029 / RHS 1</strain>
    </source>
</reference>
<evidence type="ECO:0000256" key="5">
    <source>
        <dbReference type="ARBA" id="ARBA00022763"/>
    </source>
</evidence>
<dbReference type="KEGG" id="shi:Shel_14810"/>
<dbReference type="PANTHER" id="PTHR11059">
    <property type="entry name" value="DNA REPAIR PROTEIN RECN"/>
    <property type="match status" value="1"/>
</dbReference>
<evidence type="ECO:0000259" key="11">
    <source>
        <dbReference type="Pfam" id="PF02463"/>
    </source>
</evidence>
<dbReference type="Proteomes" id="UP000002026">
    <property type="component" value="Chromosome"/>
</dbReference>
<sequence>MLDELHVQNVALIEDAVFSPCDGLTVVTGETGAGKTALLSAIKLLVGERADSSAVRDGSDAARVEGRFFVGDEEVVAERRLTSDGRSRGTINGDMATVKMLAATLGSTVDLCGQHEHQHLLKPANHAVMLDAWAKDEAELAAYRKALAAAKEAQEHLESVRQAGKASSAMLEEARFVLARIDEVDPREGEYEEIEERLPRVEHAEELASSADQAYRCISADGAALELVREAAALLDDMAEYDESLRSSAGSLQEASYLLEDVARDVRRYRDGVDRDPELLQQLQERMGAFHGLIRLWGPRMEDVLAKRAEAAEIVAGVDDSHNRLKEAEQAVEVAEAQLREAAEALDKARNAAAPNFSKAVNVQLGRLKMGGAEVVCQVAPLERSKWTASGPSSVEFMYRASEGMTLRPLARIASGGEISRVMLACKVVLGEVDARDTLVFDEVDAGVGGSVAVSLADVLADLAKTHQVIVVTHLPQVAVRADRHFVVSKSQNADGMNVTLLDVVEGDDRVFEVARMLAGDTSAASLAHARELLAD</sequence>
<comment type="function">
    <text evidence="1 9">May be involved in recombinational repair of damaged DNA.</text>
</comment>
<keyword evidence="7 9" id="KW-0234">DNA repair</keyword>
<keyword evidence="6" id="KW-0067">ATP-binding</keyword>
<dbReference type="STRING" id="471855.Shel_14810"/>
<dbReference type="GO" id="GO:0006310">
    <property type="term" value="P:DNA recombination"/>
    <property type="evidence" value="ECO:0007669"/>
    <property type="project" value="InterPro"/>
</dbReference>
<evidence type="ECO:0000313" key="13">
    <source>
        <dbReference type="Proteomes" id="UP000002026"/>
    </source>
</evidence>
<evidence type="ECO:0000256" key="9">
    <source>
        <dbReference type="PIRNR" id="PIRNR003128"/>
    </source>
</evidence>
<evidence type="ECO:0000256" key="4">
    <source>
        <dbReference type="ARBA" id="ARBA00022741"/>
    </source>
</evidence>
<gene>
    <name evidence="12" type="ordered locus">Shel_14810</name>
</gene>
<evidence type="ECO:0000256" key="1">
    <source>
        <dbReference type="ARBA" id="ARBA00003618"/>
    </source>
</evidence>
<evidence type="ECO:0000256" key="10">
    <source>
        <dbReference type="SAM" id="Coils"/>
    </source>
</evidence>
<evidence type="ECO:0000256" key="6">
    <source>
        <dbReference type="ARBA" id="ARBA00022840"/>
    </source>
</evidence>
<keyword evidence="5 9" id="KW-0227">DNA damage</keyword>
<dbReference type="EMBL" id="CP001684">
    <property type="protein sequence ID" value="ACV22501.1"/>
    <property type="molecule type" value="Genomic_DNA"/>
</dbReference>
<evidence type="ECO:0000256" key="3">
    <source>
        <dbReference type="ARBA" id="ARBA00021315"/>
    </source>
</evidence>
<dbReference type="PANTHER" id="PTHR11059:SF0">
    <property type="entry name" value="DNA REPAIR PROTEIN RECN"/>
    <property type="match status" value="1"/>
</dbReference>
<name>C7N6G6_SLAHD</name>
<dbReference type="Pfam" id="PF02463">
    <property type="entry name" value="SMC_N"/>
    <property type="match status" value="1"/>
</dbReference>